<keyword evidence="3" id="KW-1185">Reference proteome</keyword>
<gene>
    <name evidence="2" type="ORF">H8A87_14760</name>
</gene>
<feature type="compositionally biased region" description="Polar residues" evidence="1">
    <location>
        <begin position="55"/>
        <end position="75"/>
    </location>
</feature>
<comment type="caution">
    <text evidence="2">The sequence shown here is derived from an EMBL/GenBank/DDBJ whole genome shotgun (WGS) entry which is preliminary data.</text>
</comment>
<name>A0ABS0U7R5_9GAMM</name>
<reference evidence="2 3" key="1">
    <citation type="submission" date="2020-08" db="EMBL/GenBank/DDBJ databases">
        <title>Description of Xenorhabdus lircayensis sp. nov., the symbiotic bacterium associated with the entomopathogenic nematode Steirnernema unicornum.</title>
        <authorList>
            <person name="Castaneda-Alvarez C."/>
            <person name="Prodan S."/>
            <person name="Zamorano A."/>
            <person name="San-Blas E."/>
            <person name="Aballay E."/>
        </authorList>
    </citation>
    <scope>NUCLEOTIDE SEQUENCE [LARGE SCALE GENOMIC DNA]</scope>
    <source>
        <strain evidence="2 3">VLS</strain>
    </source>
</reference>
<sequence length="75" mass="8586">MGESKDEYRTVSRKSDLIYEEEQSVNRKANMLYKEEQSVNCIIVKEFGSRPASPNGDSQNYQWFSVNSGESPEST</sequence>
<accession>A0ABS0U7R5</accession>
<proteinExistence type="predicted"/>
<evidence type="ECO:0000313" key="2">
    <source>
        <dbReference type="EMBL" id="MBI6549932.1"/>
    </source>
</evidence>
<evidence type="ECO:0000313" key="3">
    <source>
        <dbReference type="Proteomes" id="UP000696184"/>
    </source>
</evidence>
<dbReference type="EMBL" id="JACOII010000052">
    <property type="protein sequence ID" value="MBI6549932.1"/>
    <property type="molecule type" value="Genomic_DNA"/>
</dbReference>
<dbReference type="Proteomes" id="UP000696184">
    <property type="component" value="Unassembled WGS sequence"/>
</dbReference>
<dbReference type="RefSeq" id="WP_198690705.1">
    <property type="nucleotide sequence ID" value="NZ_CAWPUD010000052.1"/>
</dbReference>
<organism evidence="2 3">
    <name type="scientific">Xenorhabdus lircayensis</name>
    <dbReference type="NCBI Taxonomy" id="2763499"/>
    <lineage>
        <taxon>Bacteria</taxon>
        <taxon>Pseudomonadati</taxon>
        <taxon>Pseudomonadota</taxon>
        <taxon>Gammaproteobacteria</taxon>
        <taxon>Enterobacterales</taxon>
        <taxon>Morganellaceae</taxon>
        <taxon>Xenorhabdus</taxon>
    </lineage>
</organism>
<protein>
    <submittedName>
        <fullName evidence="2">Uncharacterized protein</fullName>
    </submittedName>
</protein>
<evidence type="ECO:0000256" key="1">
    <source>
        <dbReference type="SAM" id="MobiDB-lite"/>
    </source>
</evidence>
<feature type="region of interest" description="Disordered" evidence="1">
    <location>
        <begin position="48"/>
        <end position="75"/>
    </location>
</feature>